<dbReference type="AlphaFoldDB" id="A0A1N7IK09"/>
<dbReference type="GO" id="GO:0000160">
    <property type="term" value="P:phosphorelay signal transduction system"/>
    <property type="evidence" value="ECO:0007669"/>
    <property type="project" value="InterPro"/>
</dbReference>
<dbReference type="InterPro" id="IPR001789">
    <property type="entry name" value="Sig_transdc_resp-reg_receiver"/>
</dbReference>
<dbReference type="InterPro" id="IPR011006">
    <property type="entry name" value="CheY-like_superfamily"/>
</dbReference>
<evidence type="ECO:0000313" key="4">
    <source>
        <dbReference type="Proteomes" id="UP000185678"/>
    </source>
</evidence>
<name>A0A1N7IK09_9PROT</name>
<dbReference type="InterPro" id="IPR052893">
    <property type="entry name" value="TCS_response_regulator"/>
</dbReference>
<gene>
    <name evidence="3" type="ORF">SAMN05421779_101230</name>
</gene>
<protein>
    <submittedName>
        <fullName evidence="3">Response regulator receiver domain-containing protein</fullName>
    </submittedName>
</protein>
<dbReference type="CDD" id="cd17557">
    <property type="entry name" value="REC_Rcp-like"/>
    <property type="match status" value="1"/>
</dbReference>
<dbReference type="OrthoDB" id="9793549at2"/>
<keyword evidence="1" id="KW-0597">Phosphoprotein</keyword>
<dbReference type="SMART" id="SM00448">
    <property type="entry name" value="REC"/>
    <property type="match status" value="1"/>
</dbReference>
<dbReference type="PANTHER" id="PTHR44520">
    <property type="entry name" value="RESPONSE REGULATOR RCP1-RELATED"/>
    <property type="match status" value="1"/>
</dbReference>
<feature type="modified residue" description="4-aspartylphosphate" evidence="1">
    <location>
        <position position="65"/>
    </location>
</feature>
<dbReference type="Pfam" id="PF00072">
    <property type="entry name" value="Response_reg"/>
    <property type="match status" value="1"/>
</dbReference>
<evidence type="ECO:0000313" key="3">
    <source>
        <dbReference type="EMBL" id="SIS37321.1"/>
    </source>
</evidence>
<dbReference type="Proteomes" id="UP000185678">
    <property type="component" value="Unassembled WGS sequence"/>
</dbReference>
<reference evidence="3 4" key="1">
    <citation type="submission" date="2017-01" db="EMBL/GenBank/DDBJ databases">
        <authorList>
            <person name="Mah S.A."/>
            <person name="Swanson W.J."/>
            <person name="Moy G.W."/>
            <person name="Vacquier V.D."/>
        </authorList>
    </citation>
    <scope>NUCLEOTIDE SEQUENCE [LARGE SCALE GENOMIC DNA]</scope>
    <source>
        <strain evidence="3 4">DSM 11589</strain>
    </source>
</reference>
<dbReference type="RefSeq" id="WP_076398175.1">
    <property type="nucleotide sequence ID" value="NZ_FTOA01000001.1"/>
</dbReference>
<evidence type="ECO:0000256" key="1">
    <source>
        <dbReference type="PROSITE-ProRule" id="PRU00169"/>
    </source>
</evidence>
<organism evidence="3 4">
    <name type="scientific">Insolitispirillum peregrinum</name>
    <dbReference type="NCBI Taxonomy" id="80876"/>
    <lineage>
        <taxon>Bacteria</taxon>
        <taxon>Pseudomonadati</taxon>
        <taxon>Pseudomonadota</taxon>
        <taxon>Alphaproteobacteria</taxon>
        <taxon>Rhodospirillales</taxon>
        <taxon>Novispirillaceae</taxon>
        <taxon>Insolitispirillum</taxon>
    </lineage>
</organism>
<dbReference type="Gene3D" id="3.40.50.2300">
    <property type="match status" value="1"/>
</dbReference>
<feature type="domain" description="Response regulatory" evidence="2">
    <location>
        <begin position="7"/>
        <end position="132"/>
    </location>
</feature>
<dbReference type="STRING" id="80876.SAMN05421779_101230"/>
<evidence type="ECO:0000259" key="2">
    <source>
        <dbReference type="PROSITE" id="PS50110"/>
    </source>
</evidence>
<dbReference type="EMBL" id="FTOA01000001">
    <property type="protein sequence ID" value="SIS37321.1"/>
    <property type="molecule type" value="Genomic_DNA"/>
</dbReference>
<accession>A0A1N7IK09</accession>
<keyword evidence="4" id="KW-1185">Reference proteome</keyword>
<sequence>MQRVQPLILMIDDNIADIELTREALREVDFRIELESVRDGFDALAYLRRQGHYANSRRPNLIFMDLNMPRMDGRETLLMLKAQDDICDIPVIVFSTSESPFDVRESYRNHAAAFVTKPVTIEELIEKLRAIHTLWLTGSAVQSLQHLTGVMGY</sequence>
<proteinExistence type="predicted"/>
<dbReference type="SUPFAM" id="SSF52172">
    <property type="entry name" value="CheY-like"/>
    <property type="match status" value="1"/>
</dbReference>
<dbReference type="PANTHER" id="PTHR44520:SF2">
    <property type="entry name" value="RESPONSE REGULATOR RCP1"/>
    <property type="match status" value="1"/>
</dbReference>
<dbReference type="PROSITE" id="PS50110">
    <property type="entry name" value="RESPONSE_REGULATORY"/>
    <property type="match status" value="1"/>
</dbReference>